<dbReference type="HAMAP" id="MF_00359">
    <property type="entry name" value="Ribosomal_eS1"/>
    <property type="match status" value="1"/>
</dbReference>
<reference evidence="4" key="1">
    <citation type="journal article" date="2020" name="mSystems">
        <title>Genome- and Community-Level Interaction Insights into Carbon Utilization and Element Cycling Functions of Hydrothermarchaeota in Hydrothermal Sediment.</title>
        <authorList>
            <person name="Zhou Z."/>
            <person name="Liu Y."/>
            <person name="Xu W."/>
            <person name="Pan J."/>
            <person name="Luo Z.H."/>
            <person name="Li M."/>
        </authorList>
    </citation>
    <scope>NUCLEOTIDE SEQUENCE [LARGE SCALE GENOMIC DNA]</scope>
    <source>
        <strain evidence="5">SpSt-1125</strain>
        <strain evidence="4">SpSt-25</strain>
    </source>
</reference>
<dbReference type="EMBL" id="DSKP01000033">
    <property type="protein sequence ID" value="HEB48356.1"/>
    <property type="molecule type" value="Genomic_DNA"/>
</dbReference>
<dbReference type="AlphaFoldDB" id="A0A7C1SMH3"/>
<dbReference type="InterPro" id="IPR030838">
    <property type="entry name" value="Ribosomal_eS1_arc"/>
</dbReference>
<evidence type="ECO:0000256" key="3">
    <source>
        <dbReference type="HAMAP-Rule" id="MF_00359"/>
    </source>
</evidence>
<evidence type="ECO:0000256" key="1">
    <source>
        <dbReference type="ARBA" id="ARBA00022980"/>
    </source>
</evidence>
<name>A0A7C1SMH3_THEPE</name>
<comment type="similarity">
    <text evidence="3">Belongs to the eukaryotic ribosomal protein eS1 family.</text>
</comment>
<accession>A0A7C1SMH3</accession>
<gene>
    <name evidence="3" type="primary">rps3ae</name>
    <name evidence="5" type="ORF">ENM88_02715</name>
    <name evidence="4" type="ORF">ENP77_00970</name>
</gene>
<dbReference type="InterPro" id="IPR001593">
    <property type="entry name" value="Ribosomal_eS1"/>
</dbReference>
<dbReference type="SMART" id="SM01397">
    <property type="entry name" value="Ribosomal_S3Ae"/>
    <property type="match status" value="1"/>
</dbReference>
<dbReference type="EMBL" id="DRZM01000089">
    <property type="protein sequence ID" value="HHP04649.1"/>
    <property type="molecule type" value="Genomic_DNA"/>
</dbReference>
<organism evidence="4">
    <name type="scientific">Thermofilum pendens</name>
    <dbReference type="NCBI Taxonomy" id="2269"/>
    <lineage>
        <taxon>Archaea</taxon>
        <taxon>Thermoproteota</taxon>
        <taxon>Thermoprotei</taxon>
        <taxon>Thermofilales</taxon>
        <taxon>Thermofilaceae</taxon>
        <taxon>Thermofilum</taxon>
    </lineage>
</organism>
<sequence>MSARRAKDKWAAKQWIRVLAPRAFGYAEIGLIPVTRLEEAIGRTVEVSFYDITKDVSQIHIKLKFQIVHTEDSTAYTQLKLMEMTRDYIRSLVRRGTSRVDAIMDVETKDGIKLRVMAMVVTQSRVKTSQKKAIRKIMFQLIGEKARSMDFDTFIQHCVLGTLAAEIETHAKRIYPPKKAEIRKIKVLTPTREIPLVKPSAAEARTPA</sequence>
<dbReference type="GO" id="GO:0006412">
    <property type="term" value="P:translation"/>
    <property type="evidence" value="ECO:0007669"/>
    <property type="project" value="UniProtKB-UniRule"/>
</dbReference>
<comment type="caution">
    <text evidence="4">The sequence shown here is derived from an EMBL/GenBank/DDBJ whole genome shotgun (WGS) entry which is preliminary data.</text>
</comment>
<evidence type="ECO:0000313" key="4">
    <source>
        <dbReference type="EMBL" id="HEB48356.1"/>
    </source>
</evidence>
<dbReference type="GO" id="GO:0005840">
    <property type="term" value="C:ribosome"/>
    <property type="evidence" value="ECO:0007669"/>
    <property type="project" value="UniProtKB-KW"/>
</dbReference>
<evidence type="ECO:0000313" key="5">
    <source>
        <dbReference type="EMBL" id="HHP04649.1"/>
    </source>
</evidence>
<dbReference type="Pfam" id="PF01015">
    <property type="entry name" value="Ribosomal_S3Ae"/>
    <property type="match status" value="1"/>
</dbReference>
<dbReference type="NCBIfam" id="NF003142">
    <property type="entry name" value="PRK04057.1"/>
    <property type="match status" value="1"/>
</dbReference>
<keyword evidence="1 3" id="KW-0689">Ribosomal protein</keyword>
<proteinExistence type="inferred from homology"/>
<dbReference type="GO" id="GO:0003735">
    <property type="term" value="F:structural constituent of ribosome"/>
    <property type="evidence" value="ECO:0007669"/>
    <property type="project" value="InterPro"/>
</dbReference>
<protein>
    <recommendedName>
        <fullName evidence="3">Small ribosomal subunit protein eS1</fullName>
    </recommendedName>
</protein>
<keyword evidence="2 3" id="KW-0687">Ribonucleoprotein</keyword>
<dbReference type="GO" id="GO:1990904">
    <property type="term" value="C:ribonucleoprotein complex"/>
    <property type="evidence" value="ECO:0007669"/>
    <property type="project" value="UniProtKB-KW"/>
</dbReference>
<evidence type="ECO:0000256" key="2">
    <source>
        <dbReference type="ARBA" id="ARBA00023274"/>
    </source>
</evidence>